<evidence type="ECO:0000313" key="3">
    <source>
        <dbReference type="Proteomes" id="UP001172083"/>
    </source>
</evidence>
<dbReference type="Proteomes" id="UP001172083">
    <property type="component" value="Unassembled WGS sequence"/>
</dbReference>
<evidence type="ECO:0000256" key="1">
    <source>
        <dbReference type="SAM" id="Phobius"/>
    </source>
</evidence>
<dbReference type="Gene3D" id="1.10.150.280">
    <property type="entry name" value="AF1531-like domain"/>
    <property type="match status" value="2"/>
</dbReference>
<accession>A0ABT8LF47</accession>
<keyword evidence="1" id="KW-1133">Transmembrane helix</keyword>
<dbReference type="Gene3D" id="1.10.150.310">
    <property type="entry name" value="Tex RuvX-like domain-like"/>
    <property type="match status" value="1"/>
</dbReference>
<comment type="caution">
    <text evidence="2">The sequence shown here is derived from an EMBL/GenBank/DDBJ whole genome shotgun (WGS) entry which is preliminary data.</text>
</comment>
<dbReference type="EMBL" id="JAUJEB010000009">
    <property type="protein sequence ID" value="MDN5216405.1"/>
    <property type="molecule type" value="Genomic_DNA"/>
</dbReference>
<feature type="transmembrane region" description="Helical" evidence="1">
    <location>
        <begin position="21"/>
        <end position="40"/>
    </location>
</feature>
<gene>
    <name evidence="2" type="ORF">QQ020_30335</name>
</gene>
<evidence type="ECO:0000313" key="2">
    <source>
        <dbReference type="EMBL" id="MDN5216405.1"/>
    </source>
</evidence>
<keyword evidence="1" id="KW-0812">Transmembrane</keyword>
<organism evidence="2 3">
    <name type="scientific">Agaribacillus aureus</name>
    <dbReference type="NCBI Taxonomy" id="3051825"/>
    <lineage>
        <taxon>Bacteria</taxon>
        <taxon>Pseudomonadati</taxon>
        <taxon>Bacteroidota</taxon>
        <taxon>Cytophagia</taxon>
        <taxon>Cytophagales</taxon>
        <taxon>Splendidivirgaceae</taxon>
        <taxon>Agaribacillus</taxon>
    </lineage>
</organism>
<sequence>MFDKLKFWIRSYFGFSRTEANGFLVLATLFPVVLFLPALLKVIVDQNTAPVIVHTRQMDSLVSIMEKKIAAVKTTKKAADSRQKIVLTTFNPNDIDYQGLLALGLSGGVAKRVINYREKGGKFLIKQDFKKIYGLREKQFELLKPYIDLPDVIAAAKEKQVPASRPPGLHKEISDLFDLNEADTIQFKSIYGIGSKLSARIIKFRNRLGGFVAVEQIGEVYGLSEEVFKTIQKRGFVSDRFRPELIDINRADAASISKHPYISYKMAMQIVKYREQHGIFDNLKQLMNIHIIDEQKYKKINPYLTL</sequence>
<name>A0ABT8LF47_9BACT</name>
<keyword evidence="3" id="KW-1185">Reference proteome</keyword>
<keyword evidence="1" id="KW-0472">Membrane</keyword>
<dbReference type="InterPro" id="IPR010994">
    <property type="entry name" value="RuvA_2-like"/>
</dbReference>
<proteinExistence type="predicted"/>
<dbReference type="SUPFAM" id="SSF47781">
    <property type="entry name" value="RuvA domain 2-like"/>
    <property type="match status" value="3"/>
</dbReference>
<dbReference type="InterPro" id="IPR051675">
    <property type="entry name" value="Endo/Exo/Phosphatase_dom_1"/>
</dbReference>
<dbReference type="PANTHER" id="PTHR21180:SF32">
    <property type="entry name" value="ENDONUCLEASE_EXONUCLEASE_PHOSPHATASE FAMILY DOMAIN-CONTAINING PROTEIN 1"/>
    <property type="match status" value="1"/>
</dbReference>
<dbReference type="PANTHER" id="PTHR21180">
    <property type="entry name" value="ENDONUCLEASE/EXONUCLEASE/PHOSPHATASE FAMILY DOMAIN-CONTAINING PROTEIN 1"/>
    <property type="match status" value="1"/>
</dbReference>
<protein>
    <submittedName>
        <fullName evidence="2">Helix-hairpin-helix domain-containing protein</fullName>
    </submittedName>
</protein>
<reference evidence="2" key="1">
    <citation type="submission" date="2023-06" db="EMBL/GenBank/DDBJ databases">
        <title>Genomic of Agaribacillus aureum.</title>
        <authorList>
            <person name="Wang G."/>
        </authorList>
    </citation>
    <scope>NUCLEOTIDE SEQUENCE</scope>
    <source>
        <strain evidence="2">BMA12</strain>
    </source>
</reference>
<dbReference type="Pfam" id="PF12836">
    <property type="entry name" value="HHH_3"/>
    <property type="match status" value="3"/>
</dbReference>
<dbReference type="RefSeq" id="WP_346761744.1">
    <property type="nucleotide sequence ID" value="NZ_JAUJEB010000009.1"/>
</dbReference>